<dbReference type="PANTHER" id="PTHR43791">
    <property type="entry name" value="PERMEASE-RELATED"/>
    <property type="match status" value="1"/>
</dbReference>
<feature type="transmembrane region" description="Helical" evidence="7">
    <location>
        <begin position="394"/>
        <end position="416"/>
    </location>
</feature>
<proteinExistence type="predicted"/>
<keyword evidence="5 7" id="KW-0472">Membrane</keyword>
<dbReference type="SUPFAM" id="SSF103473">
    <property type="entry name" value="MFS general substrate transporter"/>
    <property type="match status" value="1"/>
</dbReference>
<comment type="caution">
    <text evidence="9">The sequence shown here is derived from an EMBL/GenBank/DDBJ whole genome shotgun (WGS) entry which is preliminary data.</text>
</comment>
<dbReference type="Gene3D" id="1.20.1250.20">
    <property type="entry name" value="MFS general substrate transporter like domains"/>
    <property type="match status" value="2"/>
</dbReference>
<feature type="transmembrane region" description="Helical" evidence="7">
    <location>
        <begin position="189"/>
        <end position="212"/>
    </location>
</feature>
<feature type="domain" description="Major facilitator superfamily (MFS) profile" evidence="8">
    <location>
        <begin position="63"/>
        <end position="522"/>
    </location>
</feature>
<protein>
    <submittedName>
        <fullName evidence="9">Major facilitator superfamily domain-containing protein</fullName>
    </submittedName>
</protein>
<feature type="transmembrane region" description="Helical" evidence="7">
    <location>
        <begin position="336"/>
        <end position="358"/>
    </location>
</feature>
<evidence type="ECO:0000313" key="10">
    <source>
        <dbReference type="Proteomes" id="UP001209540"/>
    </source>
</evidence>
<feature type="transmembrane region" description="Helical" evidence="7">
    <location>
        <begin position="104"/>
        <end position="122"/>
    </location>
</feature>
<evidence type="ECO:0000256" key="4">
    <source>
        <dbReference type="ARBA" id="ARBA00022989"/>
    </source>
</evidence>
<keyword evidence="4 7" id="KW-1133">Transmembrane helix</keyword>
<sequence length="522" mass="59201">MSTKATSIHNVDPSKKQPGFVRSDSSSLDFSVEEVVNKEGYDKELEWTEDEEKKVRWIIDIRLFPLILVGSFVLNMDRTNLSNAISDNLAADLGFTNDDVNTTIMVYAVLFTIFTLPSNFVSKRIGAHLWIPILMNTWGVITWAHALVHDLPGFFVIRVLIAITEAGFIPACLYYLTSWYKTKELATRLAWFWGIQSLASAFSGLISFGIFRLRGVGGLEGWKWLFLIDGIFTHVVGFFAFVYLPARPSRTQGLLRGKNGWFTERQMKIAVTRLIRDDLSKTEQHNSRITLEDVKLSVLDTKIWTHLICTFVGYMSITPITTYLPSMLRDSGFETTTANLLTVPSYIINGIFSILIAWSSDRHGEVSLHIMVGILWSLGSFAALRALPDNAGQWNTFGAAMMAAASPSWHGMHIAWMSSNVAPVGKRVLCLSAIIGSANICAMPGAKIYQTWDAPRYRYGNTINVILQAVAGFLFMAQRFRYDLTNRWRARKWNNMTEEERQHYRENTKDKGSNRLDFRFHI</sequence>
<dbReference type="InterPro" id="IPR011701">
    <property type="entry name" value="MFS"/>
</dbReference>
<dbReference type="FunFam" id="1.20.1250.20:FF:000106">
    <property type="entry name" value="MFS transporter, putative"/>
    <property type="match status" value="1"/>
</dbReference>
<dbReference type="AlphaFoldDB" id="A0AAD5K5I0"/>
<dbReference type="Proteomes" id="UP001209540">
    <property type="component" value="Unassembled WGS sequence"/>
</dbReference>
<dbReference type="PROSITE" id="PS50850">
    <property type="entry name" value="MFS"/>
    <property type="match status" value="1"/>
</dbReference>
<feature type="transmembrane region" description="Helical" evidence="7">
    <location>
        <begin position="458"/>
        <end position="477"/>
    </location>
</feature>
<feature type="transmembrane region" description="Helical" evidence="7">
    <location>
        <begin position="154"/>
        <end position="177"/>
    </location>
</feature>
<evidence type="ECO:0000313" key="9">
    <source>
        <dbReference type="EMBL" id="KAI9256607.1"/>
    </source>
</evidence>
<accession>A0AAD5K5I0</accession>
<evidence type="ECO:0000256" key="3">
    <source>
        <dbReference type="ARBA" id="ARBA00022692"/>
    </source>
</evidence>
<dbReference type="GO" id="GO:0022857">
    <property type="term" value="F:transmembrane transporter activity"/>
    <property type="evidence" value="ECO:0007669"/>
    <property type="project" value="InterPro"/>
</dbReference>
<dbReference type="PANTHER" id="PTHR43791:SF86">
    <property type="entry name" value="MAJOR FACILITATOR SUPERFAMILY (MFS) PROFILE DOMAIN-CONTAINING PROTEIN"/>
    <property type="match status" value="1"/>
</dbReference>
<evidence type="ECO:0000256" key="2">
    <source>
        <dbReference type="ARBA" id="ARBA00022448"/>
    </source>
</evidence>
<gene>
    <name evidence="9" type="ORF">BDA99DRAFT_547889</name>
</gene>
<feature type="transmembrane region" description="Helical" evidence="7">
    <location>
        <begin position="57"/>
        <end position="74"/>
    </location>
</feature>
<dbReference type="EMBL" id="JAIXMP010000021">
    <property type="protein sequence ID" value="KAI9256607.1"/>
    <property type="molecule type" value="Genomic_DNA"/>
</dbReference>
<dbReference type="InterPro" id="IPR036259">
    <property type="entry name" value="MFS_trans_sf"/>
</dbReference>
<evidence type="ECO:0000256" key="1">
    <source>
        <dbReference type="ARBA" id="ARBA00004141"/>
    </source>
</evidence>
<evidence type="ECO:0000256" key="6">
    <source>
        <dbReference type="SAM" id="MobiDB-lite"/>
    </source>
</evidence>
<name>A0AAD5K5I0_9FUNG</name>
<keyword evidence="2" id="KW-0813">Transport</keyword>
<evidence type="ECO:0000256" key="5">
    <source>
        <dbReference type="ARBA" id="ARBA00023136"/>
    </source>
</evidence>
<evidence type="ECO:0000259" key="8">
    <source>
        <dbReference type="PROSITE" id="PS50850"/>
    </source>
</evidence>
<evidence type="ECO:0000256" key="7">
    <source>
        <dbReference type="SAM" id="Phobius"/>
    </source>
</evidence>
<feature type="transmembrane region" description="Helical" evidence="7">
    <location>
        <begin position="303"/>
        <end position="324"/>
    </location>
</feature>
<feature type="transmembrane region" description="Helical" evidence="7">
    <location>
        <begin position="129"/>
        <end position="148"/>
    </location>
</feature>
<reference evidence="9" key="1">
    <citation type="journal article" date="2022" name="IScience">
        <title>Evolution of zygomycete secretomes and the origins of terrestrial fungal ecologies.</title>
        <authorList>
            <person name="Chang Y."/>
            <person name="Wang Y."/>
            <person name="Mondo S."/>
            <person name="Ahrendt S."/>
            <person name="Andreopoulos W."/>
            <person name="Barry K."/>
            <person name="Beard J."/>
            <person name="Benny G.L."/>
            <person name="Blankenship S."/>
            <person name="Bonito G."/>
            <person name="Cuomo C."/>
            <person name="Desiro A."/>
            <person name="Gervers K.A."/>
            <person name="Hundley H."/>
            <person name="Kuo A."/>
            <person name="LaButti K."/>
            <person name="Lang B.F."/>
            <person name="Lipzen A."/>
            <person name="O'Donnell K."/>
            <person name="Pangilinan J."/>
            <person name="Reynolds N."/>
            <person name="Sandor L."/>
            <person name="Smith M.E."/>
            <person name="Tsang A."/>
            <person name="Grigoriev I.V."/>
            <person name="Stajich J.E."/>
            <person name="Spatafora J.W."/>
        </authorList>
    </citation>
    <scope>NUCLEOTIDE SEQUENCE</scope>
    <source>
        <strain evidence="9">RSA 2281</strain>
    </source>
</reference>
<feature type="transmembrane region" description="Helical" evidence="7">
    <location>
        <begin position="428"/>
        <end position="446"/>
    </location>
</feature>
<comment type="subcellular location">
    <subcellularLocation>
        <location evidence="1">Membrane</location>
        <topology evidence="1">Multi-pass membrane protein</topology>
    </subcellularLocation>
</comment>
<keyword evidence="3 7" id="KW-0812">Transmembrane</keyword>
<organism evidence="9 10">
    <name type="scientific">Phascolomyces articulosus</name>
    <dbReference type="NCBI Taxonomy" id="60185"/>
    <lineage>
        <taxon>Eukaryota</taxon>
        <taxon>Fungi</taxon>
        <taxon>Fungi incertae sedis</taxon>
        <taxon>Mucoromycota</taxon>
        <taxon>Mucoromycotina</taxon>
        <taxon>Mucoromycetes</taxon>
        <taxon>Mucorales</taxon>
        <taxon>Lichtheimiaceae</taxon>
        <taxon>Phascolomyces</taxon>
    </lineage>
</organism>
<feature type="region of interest" description="Disordered" evidence="6">
    <location>
        <begin position="1"/>
        <end position="24"/>
    </location>
</feature>
<dbReference type="CDD" id="cd00084">
    <property type="entry name" value="HMG-box_SF"/>
    <property type="match status" value="1"/>
</dbReference>
<dbReference type="GO" id="GO:0016020">
    <property type="term" value="C:membrane"/>
    <property type="evidence" value="ECO:0007669"/>
    <property type="project" value="UniProtKB-SubCell"/>
</dbReference>
<feature type="transmembrane region" description="Helical" evidence="7">
    <location>
        <begin position="370"/>
        <end position="388"/>
    </location>
</feature>
<dbReference type="InterPro" id="IPR020846">
    <property type="entry name" value="MFS_dom"/>
</dbReference>
<keyword evidence="10" id="KW-1185">Reference proteome</keyword>
<reference evidence="9" key="2">
    <citation type="submission" date="2023-02" db="EMBL/GenBank/DDBJ databases">
        <authorList>
            <consortium name="DOE Joint Genome Institute"/>
            <person name="Mondo S.J."/>
            <person name="Chang Y."/>
            <person name="Wang Y."/>
            <person name="Ahrendt S."/>
            <person name="Andreopoulos W."/>
            <person name="Barry K."/>
            <person name="Beard J."/>
            <person name="Benny G.L."/>
            <person name="Blankenship S."/>
            <person name="Bonito G."/>
            <person name="Cuomo C."/>
            <person name="Desiro A."/>
            <person name="Gervers K.A."/>
            <person name="Hundley H."/>
            <person name="Kuo A."/>
            <person name="LaButti K."/>
            <person name="Lang B.F."/>
            <person name="Lipzen A."/>
            <person name="O'Donnell K."/>
            <person name="Pangilinan J."/>
            <person name="Reynolds N."/>
            <person name="Sandor L."/>
            <person name="Smith M.W."/>
            <person name="Tsang A."/>
            <person name="Grigoriev I.V."/>
            <person name="Stajich J.E."/>
            <person name="Spatafora J.W."/>
        </authorList>
    </citation>
    <scope>NUCLEOTIDE SEQUENCE</scope>
    <source>
        <strain evidence="9">RSA 2281</strain>
    </source>
</reference>
<dbReference type="Pfam" id="PF07690">
    <property type="entry name" value="MFS_1"/>
    <property type="match status" value="1"/>
</dbReference>
<feature type="transmembrane region" description="Helical" evidence="7">
    <location>
        <begin position="224"/>
        <end position="246"/>
    </location>
</feature>